<dbReference type="GO" id="GO:0006508">
    <property type="term" value="P:proteolysis"/>
    <property type="evidence" value="ECO:0007669"/>
    <property type="project" value="InterPro"/>
</dbReference>
<dbReference type="PhylomeDB" id="A0A0G4I700"/>
<feature type="compositionally biased region" description="Polar residues" evidence="3">
    <location>
        <begin position="535"/>
        <end position="545"/>
    </location>
</feature>
<dbReference type="SUPFAM" id="SSF57414">
    <property type="entry name" value="Hairpin loop containing domain-like"/>
    <property type="match status" value="3"/>
</dbReference>
<protein>
    <recommendedName>
        <fullName evidence="5">Apple domain-containing protein</fullName>
    </recommendedName>
</protein>
<evidence type="ECO:0000256" key="3">
    <source>
        <dbReference type="SAM" id="MobiDB-lite"/>
    </source>
</evidence>
<dbReference type="InterPro" id="IPR003609">
    <property type="entry name" value="Pan_app"/>
</dbReference>
<feature type="compositionally biased region" description="Basic and acidic residues" evidence="3">
    <location>
        <begin position="556"/>
        <end position="573"/>
    </location>
</feature>
<organism evidence="6">
    <name type="scientific">Chromera velia CCMP2878</name>
    <dbReference type="NCBI Taxonomy" id="1169474"/>
    <lineage>
        <taxon>Eukaryota</taxon>
        <taxon>Sar</taxon>
        <taxon>Alveolata</taxon>
        <taxon>Colpodellida</taxon>
        <taxon>Chromeraceae</taxon>
        <taxon>Chromera</taxon>
    </lineage>
</organism>
<proteinExistence type="predicted"/>
<feature type="compositionally biased region" description="Acidic residues" evidence="3">
    <location>
        <begin position="482"/>
        <end position="492"/>
    </location>
</feature>
<dbReference type="Gene3D" id="3.50.4.10">
    <property type="entry name" value="Hepatocyte Growth Factor"/>
    <property type="match status" value="4"/>
</dbReference>
<feature type="domain" description="Apple" evidence="5">
    <location>
        <begin position="312"/>
        <end position="388"/>
    </location>
</feature>
<evidence type="ECO:0000256" key="2">
    <source>
        <dbReference type="ARBA" id="ARBA00023157"/>
    </source>
</evidence>
<name>A0A0G4I700_9ALVE</name>
<feature type="compositionally biased region" description="Low complexity" evidence="3">
    <location>
        <begin position="512"/>
        <end position="527"/>
    </location>
</feature>
<dbReference type="Pfam" id="PF14295">
    <property type="entry name" value="PAN_4"/>
    <property type="match status" value="4"/>
</dbReference>
<evidence type="ECO:0000259" key="5">
    <source>
        <dbReference type="SMART" id="SM00223"/>
    </source>
</evidence>
<feature type="domain" description="Apple" evidence="5">
    <location>
        <begin position="30"/>
        <end position="98"/>
    </location>
</feature>
<feature type="domain" description="Apple" evidence="5">
    <location>
        <begin position="113"/>
        <end position="188"/>
    </location>
</feature>
<feature type="chain" id="PRO_5005192790" description="Apple domain-containing protein" evidence="4">
    <location>
        <begin position="25"/>
        <end position="646"/>
    </location>
</feature>
<feature type="region of interest" description="Disordered" evidence="3">
    <location>
        <begin position="451"/>
        <end position="646"/>
    </location>
</feature>
<dbReference type="EMBL" id="CDMZ01005381">
    <property type="protein sequence ID" value="CEM52810.1"/>
    <property type="molecule type" value="Genomic_DNA"/>
</dbReference>
<dbReference type="VEuPathDB" id="CryptoDB:Cvel_11531"/>
<reference evidence="6" key="1">
    <citation type="submission" date="2014-11" db="EMBL/GenBank/DDBJ databases">
        <authorList>
            <person name="Otto D Thomas"/>
            <person name="Naeem Raeece"/>
        </authorList>
    </citation>
    <scope>NUCLEOTIDE SEQUENCE</scope>
</reference>
<sequence length="646" mass="71018">MVQFTFSCSFAALSLWLHALVAFGRDDPYCLEVGWRMAGDTLSVLEGVRDPRDCQQECETTDGCSFFRWRARRDCVLITRPTGEWRYDIASVSGPKSCFLPASDFPETANAACKVVGMSVSGSEYEKTELATSTECHLRCNADPRCEFWSWEAPFHYSNEEICKLYDSSAAMTGFGESIRSVSGAKKCPSEHPRFPIWKSKLYSDPSRELPWSKEPVNGRRHLPYCLEWNKRVTGTPGGAYRLSDPRDCSAICTTLQGCTNWNWFASSERCEVFREAVDEVSGEEFFPAAVTGPGVCEDPLTDFPEYSQMSCSTFGKQTRGEVLSTLSLGATGVPDDCLIACEETEGCVAYSYNIETAAAGTGGECLLLSSDTGLETQIGAVSGPPRCQDRASHYPVWKAVTRDMSFPSNIQPLPVSPSPSFTPVEEDSPLAMVPETDDLMDAEAEMITTLSAEGESTETDSLEDVQEGDEGKEDSEAAMMSEEEVEEDEATSVEVMVEADVDTKETETETESGSSLSPSPSTEVEPQAAEGVSETVSVGDSPTSEGVEEEDPEETAEKGVKEEDPEEKAEKSVEEEDPEEKAEKGTAEEEMTEEENAEETEGLPEEEEENAEETEGLPEEEEEDKEEEEEEKEAEMPSVDLRGQR</sequence>
<feature type="compositionally biased region" description="Acidic residues" evidence="3">
    <location>
        <begin position="589"/>
        <end position="634"/>
    </location>
</feature>
<evidence type="ECO:0000313" key="6">
    <source>
        <dbReference type="EMBL" id="CEM52810.1"/>
    </source>
</evidence>
<gene>
    <name evidence="6" type="ORF">Cvel_11531</name>
</gene>
<evidence type="ECO:0000256" key="1">
    <source>
        <dbReference type="ARBA" id="ARBA00022737"/>
    </source>
</evidence>
<dbReference type="SMART" id="SM00223">
    <property type="entry name" value="APPLE"/>
    <property type="match status" value="3"/>
</dbReference>
<keyword evidence="1" id="KW-0677">Repeat</keyword>
<accession>A0A0G4I700</accession>
<dbReference type="AlphaFoldDB" id="A0A0G4I700"/>
<keyword evidence="4" id="KW-0732">Signal</keyword>
<feature type="compositionally biased region" description="Acidic residues" evidence="3">
    <location>
        <begin position="456"/>
        <end position="474"/>
    </location>
</feature>
<dbReference type="InterPro" id="IPR000177">
    <property type="entry name" value="Apple"/>
</dbReference>
<feature type="signal peptide" evidence="4">
    <location>
        <begin position="1"/>
        <end position="24"/>
    </location>
</feature>
<evidence type="ECO:0000256" key="4">
    <source>
        <dbReference type="SAM" id="SignalP"/>
    </source>
</evidence>
<dbReference type="GO" id="GO:0005576">
    <property type="term" value="C:extracellular region"/>
    <property type="evidence" value="ECO:0007669"/>
    <property type="project" value="InterPro"/>
</dbReference>
<keyword evidence="2" id="KW-1015">Disulfide bond</keyword>